<evidence type="ECO:0000313" key="3">
    <source>
        <dbReference type="Proteomes" id="UP000256690"/>
    </source>
</evidence>
<dbReference type="OrthoDB" id="783096at2759"/>
<dbReference type="GO" id="GO:0016788">
    <property type="term" value="F:hydrolase activity, acting on ester bonds"/>
    <property type="evidence" value="ECO:0007669"/>
    <property type="project" value="TreeGrafter"/>
</dbReference>
<dbReference type="GO" id="GO:0005737">
    <property type="term" value="C:cytoplasm"/>
    <property type="evidence" value="ECO:0007669"/>
    <property type="project" value="TreeGrafter"/>
</dbReference>
<keyword evidence="3" id="KW-1185">Reference proteome</keyword>
<name>A0A3D8SL88_9EURO</name>
<feature type="domain" description="Calcineurin-like phosphoesterase" evidence="1">
    <location>
        <begin position="31"/>
        <end position="274"/>
    </location>
</feature>
<dbReference type="CDD" id="cd07383">
    <property type="entry name" value="MPP_Dcr2"/>
    <property type="match status" value="1"/>
</dbReference>
<reference evidence="2 3" key="1">
    <citation type="journal article" date="2018" name="IMA Fungus">
        <title>IMA Genome-F 9: Draft genome sequence of Annulohypoxylon stygium, Aspergillus mulundensis, Berkeleyomyces basicola (syn. Thielaviopsis basicola), Ceratocystis smalleyi, two Cercospora beticola strains, Coleophoma cylindrospora, Fusarium fracticaudum, Phialophora cf. hyalina, and Morchella septimelata.</title>
        <authorList>
            <person name="Wingfield B.D."/>
            <person name="Bills G.F."/>
            <person name="Dong Y."/>
            <person name="Huang W."/>
            <person name="Nel W.J."/>
            <person name="Swalarsk-Parry B.S."/>
            <person name="Vaghefi N."/>
            <person name="Wilken P.M."/>
            <person name="An Z."/>
            <person name="de Beer Z.W."/>
            <person name="De Vos L."/>
            <person name="Chen L."/>
            <person name="Duong T.A."/>
            <person name="Gao Y."/>
            <person name="Hammerbacher A."/>
            <person name="Kikkert J.R."/>
            <person name="Li Y."/>
            <person name="Li H."/>
            <person name="Li K."/>
            <person name="Li Q."/>
            <person name="Liu X."/>
            <person name="Ma X."/>
            <person name="Naidoo K."/>
            <person name="Pethybridge S.J."/>
            <person name="Sun J."/>
            <person name="Steenkamp E.T."/>
            <person name="van der Nest M.A."/>
            <person name="van Wyk S."/>
            <person name="Wingfield M.J."/>
            <person name="Xiong C."/>
            <person name="Yue Q."/>
            <person name="Zhang X."/>
        </authorList>
    </citation>
    <scope>NUCLEOTIDE SEQUENCE [LARGE SCALE GENOMIC DNA]</scope>
    <source>
        <strain evidence="2 3">DSM 5745</strain>
    </source>
</reference>
<comment type="caution">
    <text evidence="2">The sequence shown here is derived from an EMBL/GenBank/DDBJ whole genome shotgun (WGS) entry which is preliminary data.</text>
</comment>
<sequence length="367" mass="39897">MLAQTALAGATSFRPLRFSDDGTFQISIFKDLHFGKSKDLVSYNNDRNSITVLNTILNAESPDLVVLNGDLITGENGFLENATVYIDQIIGPLVDRGLTWASMYGNHDHQYNLSAEALLEREQSYANARTQRMVSGHDAGVSNYYLPVYGSDGSSDPKLLLWFFDSRGGNYFRELDKSGNIVPQPNWYNKTIPLLAFVHIPTNASLAAQTVVGIDANSKPGINNNVPLAQQGQGWCEDGTNSNDCAYGGQDIPFIKALVKTPGVLGVFSGHDHGNTWCYKWDSELQLPGVGGGNGLNLCFGQHSGYGGYGSWIRGSRQLLLSEEALGRGELDTWIRLESGDVVGSVSLNGTYGEDLYPATPNDMTHS</sequence>
<dbReference type="Gene3D" id="3.60.21.10">
    <property type="match status" value="1"/>
</dbReference>
<dbReference type="PANTHER" id="PTHR32440">
    <property type="entry name" value="PHOSPHATASE DCR2-RELATED-RELATED"/>
    <property type="match status" value="1"/>
</dbReference>
<evidence type="ECO:0000259" key="1">
    <source>
        <dbReference type="Pfam" id="PF00149"/>
    </source>
</evidence>
<dbReference type="Proteomes" id="UP000256690">
    <property type="component" value="Unassembled WGS sequence"/>
</dbReference>
<dbReference type="STRING" id="1810919.A0A3D8SL88"/>
<organism evidence="2 3">
    <name type="scientific">Aspergillus mulundensis</name>
    <dbReference type="NCBI Taxonomy" id="1810919"/>
    <lineage>
        <taxon>Eukaryota</taxon>
        <taxon>Fungi</taxon>
        <taxon>Dikarya</taxon>
        <taxon>Ascomycota</taxon>
        <taxon>Pezizomycotina</taxon>
        <taxon>Eurotiomycetes</taxon>
        <taxon>Eurotiomycetidae</taxon>
        <taxon>Eurotiales</taxon>
        <taxon>Aspergillaceae</taxon>
        <taxon>Aspergillus</taxon>
        <taxon>Aspergillus subgen. Nidulantes</taxon>
    </lineage>
</organism>
<dbReference type="AlphaFoldDB" id="A0A3D8SL88"/>
<dbReference type="PANTHER" id="PTHR32440:SF11">
    <property type="entry name" value="METALLOPHOSPHOESTERASE DOMAIN-CONTAINING PROTEIN"/>
    <property type="match status" value="1"/>
</dbReference>
<evidence type="ECO:0000313" key="2">
    <source>
        <dbReference type="EMBL" id="RDW87073.1"/>
    </source>
</evidence>
<dbReference type="InterPro" id="IPR004843">
    <property type="entry name" value="Calcineurin-like_PHP"/>
</dbReference>
<dbReference type="SUPFAM" id="SSF56300">
    <property type="entry name" value="Metallo-dependent phosphatases"/>
    <property type="match status" value="1"/>
</dbReference>
<gene>
    <name evidence="2" type="ORF">DSM5745_03715</name>
</gene>
<protein>
    <recommendedName>
        <fullName evidence="1">Calcineurin-like phosphoesterase domain-containing protein</fullName>
    </recommendedName>
</protein>
<dbReference type="RefSeq" id="XP_026606597.1">
    <property type="nucleotide sequence ID" value="XM_026745731.1"/>
</dbReference>
<accession>A0A3D8SL88</accession>
<proteinExistence type="predicted"/>
<dbReference type="Pfam" id="PF00149">
    <property type="entry name" value="Metallophos"/>
    <property type="match status" value="1"/>
</dbReference>
<dbReference type="InterPro" id="IPR029052">
    <property type="entry name" value="Metallo-depent_PP-like"/>
</dbReference>
<dbReference type="GeneID" id="38114085"/>
<dbReference type="EMBL" id="PVWQ01000003">
    <property type="protein sequence ID" value="RDW87073.1"/>
    <property type="molecule type" value="Genomic_DNA"/>
</dbReference>